<dbReference type="InterPro" id="IPR053163">
    <property type="entry name" value="HTH-type_regulator_Rgg"/>
</dbReference>
<dbReference type="Gene3D" id="1.25.40.10">
    <property type="entry name" value="Tetratricopeptide repeat domain"/>
    <property type="match status" value="1"/>
</dbReference>
<dbReference type="PROSITE" id="PS50943">
    <property type="entry name" value="HTH_CROC1"/>
    <property type="match status" value="1"/>
</dbReference>
<dbReference type="GO" id="GO:0003677">
    <property type="term" value="F:DNA binding"/>
    <property type="evidence" value="ECO:0007669"/>
    <property type="project" value="InterPro"/>
</dbReference>
<dbReference type="InterPro" id="IPR010982">
    <property type="entry name" value="Lambda_DNA-bd_dom_sf"/>
</dbReference>
<reference evidence="2 3" key="1">
    <citation type="submission" date="2018-03" db="EMBL/GenBank/DDBJ databases">
        <title>Genome sequence of Lactococcus lactis strain 14B4 from almond drupe.</title>
        <authorList>
            <person name="Tran T.D."/>
            <person name="McGarvey J.A."/>
            <person name="Huynh S."/>
            <person name="Parker C.T."/>
        </authorList>
    </citation>
    <scope>NUCLEOTIDE SEQUENCE [LARGE SCALE GENOMIC DNA]</scope>
    <source>
        <strain evidence="2 3">14B4</strain>
    </source>
</reference>
<sequence>MKKTIERNSDRELAYGIVFKNLRVAKGFSQEEASGQEISPTHLSNFENGKTMISIDRFFNLLQNINVNMFEFQNALNLYLEKRDLLLFNMEMAKALVERNSAKLHQIVNNLEQHLNVSNSKPISKKLKLDYIRAKSILSFMDSNYYINREEILFLENYLFSLKEWGQYDVALLGQCAKFIDLIHLMQLTEKMLSPFQTSNNIPYVKQAIIQTVLNIIEVYVENGTYEPARRLIRYLETSDIHDYYMFEKITLIYTKANCLYHTGDETALEIMKKCQEILEFCDCSKTANWVADEINELLRNDHT</sequence>
<organism evidence="2 3">
    <name type="scientific">Lactococcus lactis subsp. lactis</name>
    <name type="common">Streptococcus lactis</name>
    <dbReference type="NCBI Taxonomy" id="1360"/>
    <lineage>
        <taxon>Bacteria</taxon>
        <taxon>Bacillati</taxon>
        <taxon>Bacillota</taxon>
        <taxon>Bacilli</taxon>
        <taxon>Lactobacillales</taxon>
        <taxon>Streptococcaceae</taxon>
        <taxon>Lactococcus</taxon>
    </lineage>
</organism>
<protein>
    <submittedName>
        <fullName evidence="2">Helix-turn-helix domain-containing protein</fullName>
    </submittedName>
</protein>
<feature type="domain" description="HTH cro/C1-type" evidence="1">
    <location>
        <begin position="19"/>
        <end position="72"/>
    </location>
</feature>
<evidence type="ECO:0000313" key="2">
    <source>
        <dbReference type="EMBL" id="AWN65844.1"/>
    </source>
</evidence>
<dbReference type="RefSeq" id="WP_085625125.1">
    <property type="nucleotide sequence ID" value="NZ_CP028160.1"/>
</dbReference>
<dbReference type="PANTHER" id="PTHR37038:SF12">
    <property type="entry name" value="TRANSCRIPTIONAL REGULATOR"/>
    <property type="match status" value="1"/>
</dbReference>
<dbReference type="SUPFAM" id="SSF47413">
    <property type="entry name" value="lambda repressor-like DNA-binding domains"/>
    <property type="match status" value="1"/>
</dbReference>
<accession>A0A2Z3KJS9</accession>
<dbReference type="AlphaFoldDB" id="A0A2Z3KJS9"/>
<gene>
    <name evidence="2" type="ORF">LL14B4_06520</name>
</gene>
<dbReference type="SMART" id="SM00530">
    <property type="entry name" value="HTH_XRE"/>
    <property type="match status" value="1"/>
</dbReference>
<dbReference type="InterPro" id="IPR011990">
    <property type="entry name" value="TPR-like_helical_dom_sf"/>
</dbReference>
<evidence type="ECO:0000259" key="1">
    <source>
        <dbReference type="PROSITE" id="PS50943"/>
    </source>
</evidence>
<dbReference type="PANTHER" id="PTHR37038">
    <property type="entry name" value="TRANSCRIPTIONAL REGULATOR-RELATED"/>
    <property type="match status" value="1"/>
</dbReference>
<dbReference type="Proteomes" id="UP000245919">
    <property type="component" value="Chromosome"/>
</dbReference>
<dbReference type="EMBL" id="CP028160">
    <property type="protein sequence ID" value="AWN65844.1"/>
    <property type="molecule type" value="Genomic_DNA"/>
</dbReference>
<dbReference type="InterPro" id="IPR010057">
    <property type="entry name" value="Transcription_activator_Rgg_C"/>
</dbReference>
<dbReference type="Pfam" id="PF21259">
    <property type="entry name" value="Rgg_C"/>
    <property type="match status" value="1"/>
</dbReference>
<dbReference type="GeneID" id="89633438"/>
<dbReference type="CDD" id="cd00093">
    <property type="entry name" value="HTH_XRE"/>
    <property type="match status" value="1"/>
</dbReference>
<proteinExistence type="predicted"/>
<dbReference type="NCBIfam" id="TIGR01716">
    <property type="entry name" value="RGG_Cterm"/>
    <property type="match status" value="1"/>
</dbReference>
<name>A0A2Z3KJS9_LACLL</name>
<evidence type="ECO:0000313" key="3">
    <source>
        <dbReference type="Proteomes" id="UP000245919"/>
    </source>
</evidence>
<dbReference type="Pfam" id="PF01381">
    <property type="entry name" value="HTH_3"/>
    <property type="match status" value="1"/>
</dbReference>
<dbReference type="InterPro" id="IPR001387">
    <property type="entry name" value="Cro/C1-type_HTH"/>
</dbReference>